<evidence type="ECO:0000313" key="14">
    <source>
        <dbReference type="Proteomes" id="UP001217918"/>
    </source>
</evidence>
<dbReference type="SMART" id="SM01011">
    <property type="entry name" value="AMP_N"/>
    <property type="match status" value="1"/>
</dbReference>
<dbReference type="InterPro" id="IPR029149">
    <property type="entry name" value="Creatin/AminoP/Spt16_N"/>
</dbReference>
<evidence type="ECO:0000259" key="12">
    <source>
        <dbReference type="SMART" id="SM01011"/>
    </source>
</evidence>
<proteinExistence type="inferred from homology"/>
<dbReference type="Gene3D" id="3.40.350.10">
    <property type="entry name" value="Creatinase/prolidase N-terminal domain"/>
    <property type="match status" value="1"/>
</dbReference>
<dbReference type="PANTHER" id="PTHR43226">
    <property type="entry name" value="XAA-PRO AMINOPEPTIDASE 3"/>
    <property type="match status" value="1"/>
</dbReference>
<evidence type="ECO:0000256" key="11">
    <source>
        <dbReference type="ARBA" id="ARBA00030849"/>
    </source>
</evidence>
<dbReference type="GO" id="GO:0070006">
    <property type="term" value="F:metalloaminopeptidase activity"/>
    <property type="evidence" value="ECO:0007669"/>
    <property type="project" value="InterPro"/>
</dbReference>
<accession>A0AAD9M7Z4</accession>
<evidence type="ECO:0000256" key="8">
    <source>
        <dbReference type="ARBA" id="ARBA00022801"/>
    </source>
</evidence>
<dbReference type="Proteomes" id="UP001217918">
    <property type="component" value="Unassembled WGS sequence"/>
</dbReference>
<dbReference type="Gene3D" id="3.90.230.10">
    <property type="entry name" value="Creatinase/methionine aminopeptidase superfamily"/>
    <property type="match status" value="1"/>
</dbReference>
<keyword evidence="6" id="KW-0645">Protease</keyword>
<comment type="cofactor">
    <cofactor evidence="2">
        <name>Mn(2+)</name>
        <dbReference type="ChEBI" id="CHEBI:29035"/>
    </cofactor>
</comment>
<dbReference type="SUPFAM" id="SSF53092">
    <property type="entry name" value="Creatinase/prolidase N-terminal domain"/>
    <property type="match status" value="1"/>
</dbReference>
<dbReference type="EMBL" id="JAQQPM010000001">
    <property type="protein sequence ID" value="KAK2066917.1"/>
    <property type="molecule type" value="Genomic_DNA"/>
</dbReference>
<gene>
    <name evidence="13" type="ORF">P8C59_000695</name>
</gene>
<evidence type="ECO:0000256" key="7">
    <source>
        <dbReference type="ARBA" id="ARBA00022723"/>
    </source>
</evidence>
<keyword evidence="8" id="KW-0378">Hydrolase</keyword>
<reference evidence="13" key="1">
    <citation type="journal article" date="2023" name="Mol. Plant Microbe Interact.">
        <title>Elucidating the Obligate Nature and Biological Capacity of an Invasive Fungal Corn Pathogen.</title>
        <authorList>
            <person name="MacCready J.S."/>
            <person name="Roggenkamp E.M."/>
            <person name="Gdanetz K."/>
            <person name="Chilvers M.I."/>
        </authorList>
    </citation>
    <scope>NUCLEOTIDE SEQUENCE</scope>
    <source>
        <strain evidence="13">PM02</strain>
    </source>
</reference>
<evidence type="ECO:0000256" key="6">
    <source>
        <dbReference type="ARBA" id="ARBA00022438"/>
    </source>
</evidence>
<dbReference type="InterPro" id="IPR052433">
    <property type="entry name" value="X-Pro_dipept-like"/>
</dbReference>
<dbReference type="Pfam" id="PF05195">
    <property type="entry name" value="AMP_N"/>
    <property type="match status" value="1"/>
</dbReference>
<evidence type="ECO:0000256" key="5">
    <source>
        <dbReference type="ARBA" id="ARBA00012574"/>
    </source>
</evidence>
<keyword evidence="6" id="KW-0031">Aminopeptidase</keyword>
<dbReference type="InterPro" id="IPR036005">
    <property type="entry name" value="Creatinase/aminopeptidase-like"/>
</dbReference>
<feature type="domain" description="Aminopeptidase P N-terminal" evidence="12">
    <location>
        <begin position="13"/>
        <end position="148"/>
    </location>
</feature>
<dbReference type="InterPro" id="IPR007865">
    <property type="entry name" value="Aminopep_P_N"/>
</dbReference>
<dbReference type="GO" id="GO:0030145">
    <property type="term" value="F:manganese ion binding"/>
    <property type="evidence" value="ECO:0007669"/>
    <property type="project" value="InterPro"/>
</dbReference>
<dbReference type="InterPro" id="IPR000994">
    <property type="entry name" value="Pept_M24"/>
</dbReference>
<evidence type="ECO:0000256" key="4">
    <source>
        <dbReference type="ARBA" id="ARBA00008766"/>
    </source>
</evidence>
<dbReference type="SUPFAM" id="SSF55920">
    <property type="entry name" value="Creatinase/aminopeptidase"/>
    <property type="match status" value="1"/>
</dbReference>
<evidence type="ECO:0000256" key="2">
    <source>
        <dbReference type="ARBA" id="ARBA00001936"/>
    </source>
</evidence>
<evidence type="ECO:0000256" key="9">
    <source>
        <dbReference type="ARBA" id="ARBA00023049"/>
    </source>
</evidence>
<evidence type="ECO:0000256" key="1">
    <source>
        <dbReference type="ARBA" id="ARBA00001424"/>
    </source>
</evidence>
<evidence type="ECO:0000256" key="3">
    <source>
        <dbReference type="ARBA" id="ARBA00002443"/>
    </source>
</evidence>
<evidence type="ECO:0000313" key="13">
    <source>
        <dbReference type="EMBL" id="KAK2066917.1"/>
    </source>
</evidence>
<keyword evidence="9" id="KW-0482">Metalloprotease</keyword>
<dbReference type="EC" id="3.4.11.9" evidence="5"/>
<name>A0AAD9M7Z4_9PEZI</name>
<comment type="function">
    <text evidence="3">Catalyzes the removal of a penultimate prolyl residue from the N-termini of peptides.</text>
</comment>
<dbReference type="AlphaFoldDB" id="A0AAD9M7Z4"/>
<keyword evidence="10" id="KW-0464">Manganese</keyword>
<dbReference type="CDD" id="cd01087">
    <property type="entry name" value="Prolidase"/>
    <property type="match status" value="1"/>
</dbReference>
<sequence length="463" mass="51467">MPIDYDTILKAKYPAKQHAQRVVDYVRSKIPNADGVLYLEGRMTKLLEDNDEPEHFRQRRYFYYLSGCPFADCHLIHDMATSKTTLFIPPVDPDSVIWSGLPVSAEEALQKFDVDEVKYTTEVNAALAHAGHVQGQRTVFAIANQVSEHIAFLAFDNTDFSVLKEAIETCRVVKSEYEQALIAKANVVSSAAHRAVLERVRHAHNERELEAVFLAACVAAGAREQAYHSIVASGRSAATLHYVHNDAPLAGKLNLLLDAGAEWTCYAADITRTFPIRPGGFSPESRAIYDLVLKMQLDCIAALKEGVLWDDVHLLAHKIAIDGLLDLGILKGNKDEILEKRTSVAFLPHGLGHYLGMDTHDTGGNANYADKDPMFRYLRVRGKLPAGSVITVEPGIYFCPFIIDSYLQDPDHSRFIDEKVLDKYWDVGGVRIEDNILITKDGSENLTPAVKDVAEMEKIISSS</sequence>
<evidence type="ECO:0000256" key="10">
    <source>
        <dbReference type="ARBA" id="ARBA00023211"/>
    </source>
</evidence>
<comment type="catalytic activity">
    <reaction evidence="1">
        <text>Release of any N-terminal amino acid, including proline, that is linked to proline, even from a dipeptide or tripeptide.</text>
        <dbReference type="EC" id="3.4.11.9"/>
    </reaction>
</comment>
<organism evidence="13 14">
    <name type="scientific">Phyllachora maydis</name>
    <dbReference type="NCBI Taxonomy" id="1825666"/>
    <lineage>
        <taxon>Eukaryota</taxon>
        <taxon>Fungi</taxon>
        <taxon>Dikarya</taxon>
        <taxon>Ascomycota</taxon>
        <taxon>Pezizomycotina</taxon>
        <taxon>Sordariomycetes</taxon>
        <taxon>Sordariomycetidae</taxon>
        <taxon>Phyllachorales</taxon>
        <taxon>Phyllachoraceae</taxon>
        <taxon>Phyllachora</taxon>
    </lineage>
</organism>
<dbReference type="Pfam" id="PF00557">
    <property type="entry name" value="Peptidase_M24"/>
    <property type="match status" value="1"/>
</dbReference>
<comment type="similarity">
    <text evidence="4">Belongs to the peptidase M24B family.</text>
</comment>
<protein>
    <recommendedName>
        <fullName evidence="5">Xaa-Pro aminopeptidase</fullName>
        <ecNumber evidence="5">3.4.11.9</ecNumber>
    </recommendedName>
    <alternativeName>
        <fullName evidence="11">Aminoacylproline aminopeptidase</fullName>
    </alternativeName>
</protein>
<keyword evidence="7" id="KW-0479">Metal-binding</keyword>
<comment type="caution">
    <text evidence="13">The sequence shown here is derived from an EMBL/GenBank/DDBJ whole genome shotgun (WGS) entry which is preliminary data.</text>
</comment>
<dbReference type="GO" id="GO:0006508">
    <property type="term" value="P:proteolysis"/>
    <property type="evidence" value="ECO:0007669"/>
    <property type="project" value="TreeGrafter"/>
</dbReference>
<dbReference type="PANTHER" id="PTHR43226:SF1">
    <property type="entry name" value="XAA-PRO DIPEPTIDASE"/>
    <property type="match status" value="1"/>
</dbReference>
<keyword evidence="14" id="KW-1185">Reference proteome</keyword>